<feature type="region of interest" description="Disordered" evidence="1">
    <location>
        <begin position="21"/>
        <end position="79"/>
    </location>
</feature>
<dbReference type="Pfam" id="PF00188">
    <property type="entry name" value="CAP"/>
    <property type="match status" value="1"/>
</dbReference>
<dbReference type="InterPro" id="IPR014044">
    <property type="entry name" value="CAP_dom"/>
</dbReference>
<reference evidence="4" key="1">
    <citation type="submission" date="2023-10" db="EMBL/GenBank/DDBJ databases">
        <authorList>
            <person name="Noh H."/>
        </authorList>
    </citation>
    <scope>NUCLEOTIDE SEQUENCE</scope>
    <source>
        <strain evidence="4">DUCC4014</strain>
    </source>
</reference>
<evidence type="ECO:0000313" key="4">
    <source>
        <dbReference type="EMBL" id="WOO78142.1"/>
    </source>
</evidence>
<dbReference type="Proteomes" id="UP000827549">
    <property type="component" value="Chromosome 1"/>
</dbReference>
<feature type="domain" description="SCP" evidence="3">
    <location>
        <begin position="136"/>
        <end position="248"/>
    </location>
</feature>
<dbReference type="SUPFAM" id="SSF55797">
    <property type="entry name" value="PR-1-like"/>
    <property type="match status" value="1"/>
</dbReference>
<evidence type="ECO:0000259" key="3">
    <source>
        <dbReference type="Pfam" id="PF00188"/>
    </source>
</evidence>
<evidence type="ECO:0000256" key="1">
    <source>
        <dbReference type="SAM" id="MobiDB-lite"/>
    </source>
</evidence>
<dbReference type="GeneID" id="87804948"/>
<dbReference type="RefSeq" id="XP_062624174.1">
    <property type="nucleotide sequence ID" value="XM_062768190.1"/>
</dbReference>
<keyword evidence="2" id="KW-0732">Signal</keyword>
<sequence>MKLAPVILLALVSAVTAAPAPAKCRPKQHPVGAGGGGAQPSGAGTDKSGPTGSSPSNSTDTTTANVVANNPTGGAYPPPPVVNQTFFTDPKVTPALPPIIGHHPNVTGIVAPPGSVGVNPSGGIPADDPLAKLMIERINQWRSIYQAPPMHWNQTVSGYAVEYAKRCEFKHFLGDGKIFLNGEVLIGGGDIKDADLSWGVKRWVDAWMTEGGTGPQQQGRHETPLTVNRELTDPLPKIEVGCGWQECGKIYCDTWRYGWPDEHYPQYTVRVPPQIEVPWKEYEDPLAS</sequence>
<organism evidence="4 5">
    <name type="scientific">Vanrija pseudolonga</name>
    <dbReference type="NCBI Taxonomy" id="143232"/>
    <lineage>
        <taxon>Eukaryota</taxon>
        <taxon>Fungi</taxon>
        <taxon>Dikarya</taxon>
        <taxon>Basidiomycota</taxon>
        <taxon>Agaricomycotina</taxon>
        <taxon>Tremellomycetes</taxon>
        <taxon>Trichosporonales</taxon>
        <taxon>Trichosporonaceae</taxon>
        <taxon>Vanrija</taxon>
    </lineage>
</organism>
<dbReference type="Gene3D" id="3.40.33.10">
    <property type="entry name" value="CAP"/>
    <property type="match status" value="1"/>
</dbReference>
<proteinExistence type="predicted"/>
<gene>
    <name evidence="4" type="ORF">LOC62_01G001693</name>
</gene>
<keyword evidence="5" id="KW-1185">Reference proteome</keyword>
<feature type="signal peptide" evidence="2">
    <location>
        <begin position="1"/>
        <end position="17"/>
    </location>
</feature>
<name>A0AAF0Y1F2_9TREE</name>
<evidence type="ECO:0000256" key="2">
    <source>
        <dbReference type="SAM" id="SignalP"/>
    </source>
</evidence>
<dbReference type="InterPro" id="IPR035940">
    <property type="entry name" value="CAP_sf"/>
</dbReference>
<evidence type="ECO:0000313" key="5">
    <source>
        <dbReference type="Proteomes" id="UP000827549"/>
    </source>
</evidence>
<dbReference type="AlphaFoldDB" id="A0AAF0Y1F2"/>
<accession>A0AAF0Y1F2</accession>
<feature type="chain" id="PRO_5042185429" description="SCP domain-containing protein" evidence="2">
    <location>
        <begin position="18"/>
        <end position="288"/>
    </location>
</feature>
<dbReference type="EMBL" id="CP086714">
    <property type="protein sequence ID" value="WOO78142.1"/>
    <property type="molecule type" value="Genomic_DNA"/>
</dbReference>
<protein>
    <recommendedName>
        <fullName evidence="3">SCP domain-containing protein</fullName>
    </recommendedName>
</protein>
<feature type="compositionally biased region" description="Low complexity" evidence="1">
    <location>
        <begin position="40"/>
        <end position="70"/>
    </location>
</feature>